<feature type="transmembrane region" description="Helical" evidence="1">
    <location>
        <begin position="173"/>
        <end position="193"/>
    </location>
</feature>
<dbReference type="PANTHER" id="PTHR22911">
    <property type="entry name" value="ACYL-MALONYL CONDENSING ENZYME-RELATED"/>
    <property type="match status" value="1"/>
</dbReference>
<feature type="transmembrane region" description="Helical" evidence="1">
    <location>
        <begin position="54"/>
        <end position="73"/>
    </location>
</feature>
<evidence type="ECO:0000313" key="3">
    <source>
        <dbReference type="EMBL" id="SIS69680.1"/>
    </source>
</evidence>
<dbReference type="InterPro" id="IPR037185">
    <property type="entry name" value="EmrE-like"/>
</dbReference>
<evidence type="ECO:0000259" key="2">
    <source>
        <dbReference type="Pfam" id="PF00892"/>
    </source>
</evidence>
<accession>A0A1N7L7M4</accession>
<feature type="transmembrane region" description="Helical" evidence="1">
    <location>
        <begin position="112"/>
        <end position="130"/>
    </location>
</feature>
<feature type="transmembrane region" description="Helical" evidence="1">
    <location>
        <begin position="205"/>
        <end position="223"/>
    </location>
</feature>
<dbReference type="Pfam" id="PF00892">
    <property type="entry name" value="EamA"/>
    <property type="match status" value="1"/>
</dbReference>
<dbReference type="EMBL" id="FTOA01000003">
    <property type="protein sequence ID" value="SIS69680.1"/>
    <property type="molecule type" value="Genomic_DNA"/>
</dbReference>
<dbReference type="Proteomes" id="UP000185678">
    <property type="component" value="Unassembled WGS sequence"/>
</dbReference>
<feature type="transmembrane region" description="Helical" evidence="1">
    <location>
        <begin position="136"/>
        <end position="161"/>
    </location>
</feature>
<keyword evidence="1" id="KW-0812">Transmembrane</keyword>
<dbReference type="SUPFAM" id="SSF103481">
    <property type="entry name" value="Multidrug resistance efflux transporter EmrE"/>
    <property type="match status" value="2"/>
</dbReference>
<dbReference type="STRING" id="80876.SAMN05421779_103153"/>
<feature type="domain" description="EamA" evidence="2">
    <location>
        <begin position="2"/>
        <end position="127"/>
    </location>
</feature>
<feature type="transmembrane region" description="Helical" evidence="1">
    <location>
        <begin position="79"/>
        <end position="100"/>
    </location>
</feature>
<organism evidence="3 4">
    <name type="scientific">Insolitispirillum peregrinum</name>
    <dbReference type="NCBI Taxonomy" id="80876"/>
    <lineage>
        <taxon>Bacteria</taxon>
        <taxon>Pseudomonadati</taxon>
        <taxon>Pseudomonadota</taxon>
        <taxon>Alphaproteobacteria</taxon>
        <taxon>Rhodospirillales</taxon>
        <taxon>Novispirillaceae</taxon>
        <taxon>Insolitispirillum</taxon>
    </lineage>
</organism>
<dbReference type="OrthoDB" id="1412048at2"/>
<keyword evidence="4" id="KW-1185">Reference proteome</keyword>
<keyword evidence="1" id="KW-1133">Transmembrane helix</keyword>
<dbReference type="PANTHER" id="PTHR22911:SF130">
    <property type="entry name" value="BIOTIN TRANSPORTER"/>
    <property type="match status" value="1"/>
</dbReference>
<evidence type="ECO:0000313" key="4">
    <source>
        <dbReference type="Proteomes" id="UP000185678"/>
    </source>
</evidence>
<feature type="transmembrane region" description="Helical" evidence="1">
    <location>
        <begin position="235"/>
        <end position="254"/>
    </location>
</feature>
<sequence length="290" mass="32381">MFYLSIVTILWAFSFSLIEVYLAGKVDAYFAVLTRSVLAAALFLPLLRWRDIPWRMALAMMAVGGIQLGVMYFCLYQSFLYLSVPEVLLFTIFTPIYITLLDDLWNRRFNPWYLVTATLAVIGTGVIRLNTVSHDFLSGFLLVQAANLCFAVGLIVYKGLMQRQKSDLTHQSVFAYFYLGSMIVSLLAFLLIGNPAKMPTTTVQWGVLLWLGIGASGIGYYLWNKGACMVDTGALAIMNNMHIPAGLLVNLLIWNRDVSLGRLGLGGAILLASLLFNELWVRPRQQQSPA</sequence>
<feature type="transmembrane region" description="Helical" evidence="1">
    <location>
        <begin position="260"/>
        <end position="281"/>
    </location>
</feature>
<protein>
    <submittedName>
        <fullName evidence="3">Carboxylate/amino acid/amine transporter</fullName>
    </submittedName>
</protein>
<proteinExistence type="predicted"/>
<gene>
    <name evidence="3" type="ORF">SAMN05421779_103153</name>
</gene>
<reference evidence="3 4" key="1">
    <citation type="submission" date="2017-01" db="EMBL/GenBank/DDBJ databases">
        <authorList>
            <person name="Mah S.A."/>
            <person name="Swanson W.J."/>
            <person name="Moy G.W."/>
            <person name="Vacquier V.D."/>
        </authorList>
    </citation>
    <scope>NUCLEOTIDE SEQUENCE [LARGE SCALE GENOMIC DNA]</scope>
    <source>
        <strain evidence="3 4">DSM 11589</strain>
    </source>
</reference>
<keyword evidence="1" id="KW-0472">Membrane</keyword>
<evidence type="ECO:0000256" key="1">
    <source>
        <dbReference type="SAM" id="Phobius"/>
    </source>
</evidence>
<name>A0A1N7L7M4_9PROT</name>
<dbReference type="RefSeq" id="WP_076399795.1">
    <property type="nucleotide sequence ID" value="NZ_FTOA01000003.1"/>
</dbReference>
<dbReference type="AlphaFoldDB" id="A0A1N7L7M4"/>
<dbReference type="GO" id="GO:0016020">
    <property type="term" value="C:membrane"/>
    <property type="evidence" value="ECO:0007669"/>
    <property type="project" value="InterPro"/>
</dbReference>
<dbReference type="InterPro" id="IPR000620">
    <property type="entry name" value="EamA_dom"/>
</dbReference>